<sequence length="2600" mass="308425">MGQNNSKNKQSSSQLDLKDSQNSQISKSQVIIQKKSQQENQFDKKISSQYQEEDEINDKLKLSSSLDFLKIKKYKQNLSQENILNPKKMKKYQKHVITIGPTGSGKTTYINFLLGNKIGYVNAKFNNEKSLVSEKQQNEDQKIFNQIYSSSSKSDDELNLSKGLDEQISSCQNNQIQNQLGVINQVVKAGKIGHNYAESCTSQIQVNYDKKHKHVLIDTAGFQDSRGSELEIINKLQLIDVLKNAQQLKILIFIDYRSIGTHKGKLYKEITQIINSLFNTTQIEDFKEFYSTHCLFFISHCNENESIETIQLQLKDLQQYLKQQSDAQGLQLTKAIINGFQNIENKQQYSFIAKPQSDNLDEIWKNIEKCNSIKNPYDYIKLDLSDDLKSKFEKYLQCNENLYNEYFENEQLSKLIIVSQNILYLYELTKLIQTKTTFQNIINKVKNKKNQFTNDLIQYLKDQFSNYNKQKIQDIDNFYQQNIKDKQKDPKYMKLFQNLFGVFKENEIETVELYRNKFKFINKIENQLIQMQTKFDIQDNQSQQMDFIYQFLQQLFEEKKIIVFPNNIFQKTVIFICLLLDFLQLNQTVSKIFEEHINHINIIINNELIQQISELVIEGITLIQISDKDLDFKKYRIENINDTNQQKIKNLEYYNLELEKLKVILEINKLSDHHSKINKIYQNFLQEFENFVKKIEDQIKQGIFQFQQFKELENSDFYNKLLVNFSCLKNIGKCFKNYSNKFDIQQEKLQKFIEATQNDLQSVLKINSEIQINSSKDYQNKIKLLKKLQQIYFEVFNINLDCCHQIEEQIKVQIQLYSEQLQNQIDQNKDILYDEDTLVEKFKQLLNYQWIDDIYQVQYSKIAVSKVLQFIVEQIYIIQQKIDQIVKSKKIDLEQLVTQYLKGIKYKKLLEIQQQCKDQKNYNMNMVQEDLDIINKQIQKMDNILNDKMKNTNEQQKILQSIVNQKQNSNFDWENLIQQFENLKLYINLPKYGDNFKQTVQQFEQYMASVIYNNYLILDDICKQSQQSFLDQISQLQENLPLQISTALRNIKRYQQSCKSLDKQHLFQFKLIKTNQVVSIFKNSQNHINFELLNEPYQNIRNKFIAFFKSQVRHYENSIEEIQQTDILCNANQIQILYTLLEQIGLNTQDICEDLKLIMDQQKSIQPILCNKIKTLRDIIQTGNTSQIGQKLLEFKEIMKDCKFNKQKQSLVQFITYVYKEKSENIIFLIEEYNYDKINIQQIYQSIKELQKFEQLILEHFDKNSDFNQVQLNKKINQVIRNYFKDELKNYFIKLINSFKFDILEEQIEQLQKFLTNISKYENYSQIKNDGQPIIDYYQDADKIIQHYEYMDEESLIENYAQIVKNINLIINSKQNKYIKIKEWLGQNLNRIFTKKYQNYIKQQGQKKQDIMQVKILKDYMDKFNKIFPNLSINYMPYFNQYNFDKEQILQKIQQINTITDRRQRSSLVLYILNNLNKIEKQVGLEYPIYTETQQAIKNLVSSTKSQIINVLEKQQLKKQKDITDLIEQIEILEDLEPLSKFTEGNFQSLQLNILPIVQKFYEKIENLIQQQINNLQIKMDGIEKNFTKIKNIDIKENQSVGTSDKDNIKIDLDCFIIWHKSLLLQYYILQQKNQQQQKQLQKRTILSLQDKIQQLFDQIQNAFENNIIKFFQLLKLLQDIEKFFKNMDDTPFDRFKNFIEENSDITINEQYPQNDQLLYNTNKQNIPSELKKYLGIQLFQYPIFDKLRLQLYQLKYNSKSPKDVIQDFKLYIDNKEQKELDKDYLYENYKKLTNMFINTRDKYLNKEKIQQYKEIAIEAHDIAKNIKKIHNPITLNTSNTDLVLNLLSKIFSVWSLQDIKINDLSDKNVVYISPNVNQIFSIMMILNCHQKQNNILSQILGFFKGDNHKQLNQQIMNHVQQIGTGEGKSVIIGVLSVFFAILGFNVHSVCYSQYLSERDEKAFYKLFECFQIQDKIFYGTFQTLCKKVLEQNIKLQDATLNLLQNNGKKDCTKQVKEKQFTKNTPTILICDEIDVFFSQDFFGKTYKQIVQLQSPEITGLIKYIWQQGKWRPNQQSQSWESIYNNTQQQNFFKNIMKKYSQFQQIIEQEIMKICFQVTLFKDHKNYFVENQKIGYKMADHTKNFEITHDYLTQFAYLKSNEEDEDEMPMDSVEKALSINIVSGRVSYAEVPLKYQYIFGVTGTYEGLEQEMKKILQNKYQIRNYLNSNYLAFPKEEYNIINERTENKDDQIRLATLSQKVSLLTKDYGRGTDFSCNSEEVQKNGGVVVIQTFFSDDPSEETQIKGRTARQGENGSYHIYLEQQKLQDQFDLDQATIENFKNQGDGYQKLSELRIKKLKTKIKNLQNNLKACFEKSQQTQNYIECLEKNQQDKARDFLLQLNKDTIGIYKKESKEQHIIFLLDSSASMGGKPWQDLMSAFENCIQIKQQSNQNHIVSIIYYESRAHLICNQEKITNVINIIRKTSRKSGGTNFSSAFDECYKLLDSEKEKHKNYSKIIMFMTDGQANDNFMNSIQKLQQKYGKIIQKFQCQGFGQFVNTQVLKYIAQLFGLNGVYSQAIEQEQLAQQMIQFADIEVGHIG</sequence>
<dbReference type="SUPFAM" id="SSF53300">
    <property type="entry name" value="vWA-like"/>
    <property type="match status" value="1"/>
</dbReference>
<dbReference type="InParanoid" id="A0A0V0QQJ2"/>
<keyword evidence="4" id="KW-0378">Hydrolase</keyword>
<dbReference type="OMA" id="DILCNAN"/>
<dbReference type="GO" id="GO:0016020">
    <property type="term" value="C:membrane"/>
    <property type="evidence" value="ECO:0007669"/>
    <property type="project" value="InterPro"/>
</dbReference>
<gene>
    <name evidence="4" type="ORF">PPERSA_06034</name>
</gene>
<accession>A0A0V0QQJ2</accession>
<dbReference type="InterPro" id="IPR036465">
    <property type="entry name" value="vWFA_dom_sf"/>
</dbReference>
<dbReference type="Proteomes" id="UP000054937">
    <property type="component" value="Unassembled WGS sequence"/>
</dbReference>
<comment type="caution">
    <text evidence="4">The sequence shown here is derived from an EMBL/GenBank/DDBJ whole genome shotgun (WGS) entry which is preliminary data.</text>
</comment>
<evidence type="ECO:0000259" key="3">
    <source>
        <dbReference type="PROSITE" id="PS50234"/>
    </source>
</evidence>
<dbReference type="Pfam" id="PF00092">
    <property type="entry name" value="VWA"/>
    <property type="match status" value="1"/>
</dbReference>
<feature type="compositionally biased region" description="Low complexity" evidence="2">
    <location>
        <begin position="1"/>
        <end position="35"/>
    </location>
</feature>
<proteinExistence type="predicted"/>
<keyword evidence="5" id="KW-1185">Reference proteome</keyword>
<evidence type="ECO:0000256" key="2">
    <source>
        <dbReference type="SAM" id="MobiDB-lite"/>
    </source>
</evidence>
<dbReference type="SMART" id="SM00327">
    <property type="entry name" value="VWA"/>
    <property type="match status" value="1"/>
</dbReference>
<dbReference type="GO" id="GO:0016787">
    <property type="term" value="F:hydrolase activity"/>
    <property type="evidence" value="ECO:0007669"/>
    <property type="project" value="UniProtKB-KW"/>
</dbReference>
<dbReference type="EMBL" id="LDAU01000115">
    <property type="protein sequence ID" value="KRX04481.1"/>
    <property type="molecule type" value="Genomic_DNA"/>
</dbReference>
<organism evidence="4 5">
    <name type="scientific">Pseudocohnilembus persalinus</name>
    <name type="common">Ciliate</name>
    <dbReference type="NCBI Taxonomy" id="266149"/>
    <lineage>
        <taxon>Eukaryota</taxon>
        <taxon>Sar</taxon>
        <taxon>Alveolata</taxon>
        <taxon>Ciliophora</taxon>
        <taxon>Intramacronucleata</taxon>
        <taxon>Oligohymenophorea</taxon>
        <taxon>Scuticociliatia</taxon>
        <taxon>Philasterida</taxon>
        <taxon>Pseudocohnilembidae</taxon>
        <taxon>Pseudocohnilembus</taxon>
    </lineage>
</organism>
<dbReference type="InterPro" id="IPR027417">
    <property type="entry name" value="P-loop_NTPase"/>
</dbReference>
<dbReference type="PROSITE" id="PS50234">
    <property type="entry name" value="VWFA"/>
    <property type="match status" value="1"/>
</dbReference>
<dbReference type="GO" id="GO:0005524">
    <property type="term" value="F:ATP binding"/>
    <property type="evidence" value="ECO:0007669"/>
    <property type="project" value="InterPro"/>
</dbReference>
<evidence type="ECO:0000256" key="1">
    <source>
        <dbReference type="SAM" id="Coils"/>
    </source>
</evidence>
<feature type="region of interest" description="Disordered" evidence="2">
    <location>
        <begin position="1"/>
        <end position="50"/>
    </location>
</feature>
<dbReference type="SUPFAM" id="SSF52540">
    <property type="entry name" value="P-loop containing nucleoside triphosphate hydrolases"/>
    <property type="match status" value="3"/>
</dbReference>
<dbReference type="CDD" id="cd00198">
    <property type="entry name" value="vWFA"/>
    <property type="match status" value="1"/>
</dbReference>
<dbReference type="InterPro" id="IPR011115">
    <property type="entry name" value="SecA_DEAD"/>
</dbReference>
<dbReference type="Gene3D" id="3.40.50.410">
    <property type="entry name" value="von Willebrand factor, type A domain"/>
    <property type="match status" value="1"/>
</dbReference>
<dbReference type="OrthoDB" id="7614088at2759"/>
<evidence type="ECO:0000313" key="5">
    <source>
        <dbReference type="Proteomes" id="UP000054937"/>
    </source>
</evidence>
<dbReference type="InterPro" id="IPR002035">
    <property type="entry name" value="VWF_A"/>
</dbReference>
<evidence type="ECO:0000313" key="4">
    <source>
        <dbReference type="EMBL" id="KRX04481.1"/>
    </source>
</evidence>
<keyword evidence="1" id="KW-0175">Coiled coil</keyword>
<dbReference type="Gene3D" id="3.40.50.300">
    <property type="entry name" value="P-loop containing nucleotide triphosphate hydrolases"/>
    <property type="match status" value="3"/>
</dbReference>
<dbReference type="Pfam" id="PF07517">
    <property type="entry name" value="SecA_DEAD"/>
    <property type="match status" value="1"/>
</dbReference>
<protein>
    <submittedName>
        <fullName evidence="4">p-loop containing nucleoside triphosphate hydrolase</fullName>
    </submittedName>
</protein>
<dbReference type="GO" id="GO:0017038">
    <property type="term" value="P:protein import"/>
    <property type="evidence" value="ECO:0007669"/>
    <property type="project" value="InterPro"/>
</dbReference>
<name>A0A0V0QQJ2_PSEPJ</name>
<reference evidence="4 5" key="1">
    <citation type="journal article" date="2015" name="Sci. Rep.">
        <title>Genome of the facultative scuticociliatosis pathogen Pseudocohnilembus persalinus provides insight into its virulence through horizontal gene transfer.</title>
        <authorList>
            <person name="Xiong J."/>
            <person name="Wang G."/>
            <person name="Cheng J."/>
            <person name="Tian M."/>
            <person name="Pan X."/>
            <person name="Warren A."/>
            <person name="Jiang C."/>
            <person name="Yuan D."/>
            <person name="Miao W."/>
        </authorList>
    </citation>
    <scope>NUCLEOTIDE SEQUENCE [LARGE SCALE GENOMIC DNA]</scope>
    <source>
        <strain evidence="4">36N120E</strain>
    </source>
</reference>
<feature type="domain" description="VWFA" evidence="3">
    <location>
        <begin position="2417"/>
        <end position="2566"/>
    </location>
</feature>
<feature type="coiled-coil region" evidence="1">
    <location>
        <begin position="2348"/>
        <end position="2375"/>
    </location>
</feature>